<dbReference type="GO" id="GO:0060271">
    <property type="term" value="P:cilium assembly"/>
    <property type="evidence" value="ECO:0007669"/>
    <property type="project" value="TreeGrafter"/>
</dbReference>
<comment type="subcellular location">
    <subcellularLocation>
        <location evidence="1">Cell projection</location>
        <location evidence="1">Cilium</location>
    </subcellularLocation>
</comment>
<evidence type="ECO:0000313" key="9">
    <source>
        <dbReference type="Proteomes" id="UP001054857"/>
    </source>
</evidence>
<evidence type="ECO:0000256" key="6">
    <source>
        <dbReference type="ARBA" id="ARBA00023273"/>
    </source>
</evidence>
<protein>
    <recommendedName>
        <fullName evidence="10">Clusterin-associated protein 1</fullName>
    </recommendedName>
</protein>
<keyword evidence="9" id="KW-1185">Reference proteome</keyword>
<comment type="caution">
    <text evidence="8">The sequence shown here is derived from an EMBL/GenBank/DDBJ whole genome shotgun (WGS) entry which is preliminary data.</text>
</comment>
<keyword evidence="3" id="KW-0970">Cilium biogenesis/degradation</keyword>
<proteinExistence type="inferred from homology"/>
<evidence type="ECO:0000256" key="7">
    <source>
        <dbReference type="SAM" id="MobiDB-lite"/>
    </source>
</evidence>
<dbReference type="PANTHER" id="PTHR21547">
    <property type="entry name" value="CLUSTERIN ASSOCIATED PROTEIN 1"/>
    <property type="match status" value="1"/>
</dbReference>
<organism evidence="8 9">
    <name type="scientific">Astrephomene gubernaculifera</name>
    <dbReference type="NCBI Taxonomy" id="47775"/>
    <lineage>
        <taxon>Eukaryota</taxon>
        <taxon>Viridiplantae</taxon>
        <taxon>Chlorophyta</taxon>
        <taxon>core chlorophytes</taxon>
        <taxon>Chlorophyceae</taxon>
        <taxon>CS clade</taxon>
        <taxon>Chlamydomonadales</taxon>
        <taxon>Astrephomenaceae</taxon>
        <taxon>Astrephomene</taxon>
    </lineage>
</organism>
<feature type="region of interest" description="Disordered" evidence="7">
    <location>
        <begin position="301"/>
        <end position="455"/>
    </location>
</feature>
<keyword evidence="6" id="KW-0966">Cell projection</keyword>
<dbReference type="InterPro" id="IPR019366">
    <property type="entry name" value="Clusterin-associated_protein-1"/>
</dbReference>
<evidence type="ECO:0008006" key="10">
    <source>
        <dbReference type="Google" id="ProtNLM"/>
    </source>
</evidence>
<dbReference type="EMBL" id="BMAR01000003">
    <property type="protein sequence ID" value="GFR42615.1"/>
    <property type="molecule type" value="Genomic_DNA"/>
</dbReference>
<name>A0AAD3DIT2_9CHLO</name>
<dbReference type="AlphaFoldDB" id="A0AAD3DIT2"/>
<dbReference type="PANTHER" id="PTHR21547:SF0">
    <property type="entry name" value="CLUSTERIN-ASSOCIATED PROTEIN 1"/>
    <property type="match status" value="1"/>
</dbReference>
<evidence type="ECO:0000256" key="1">
    <source>
        <dbReference type="ARBA" id="ARBA00004138"/>
    </source>
</evidence>
<feature type="compositionally biased region" description="Gly residues" evidence="7">
    <location>
        <begin position="408"/>
        <end position="432"/>
    </location>
</feature>
<dbReference type="GO" id="GO:0030992">
    <property type="term" value="C:intraciliary transport particle B"/>
    <property type="evidence" value="ECO:0007669"/>
    <property type="project" value="TreeGrafter"/>
</dbReference>
<keyword evidence="5" id="KW-0969">Cilium</keyword>
<dbReference type="Pfam" id="PF10234">
    <property type="entry name" value="Cluap1"/>
    <property type="match status" value="1"/>
</dbReference>
<evidence type="ECO:0000313" key="8">
    <source>
        <dbReference type="EMBL" id="GFR42615.1"/>
    </source>
</evidence>
<sequence length="455" mass="51172">MSFRELRSYTELMKALGYPRLISMENFRVPNFELVADCLYWLVHRYYPGVEISDDISTEGERVKFLQSVAQVMLTKARMKLNIKRLYAADGNAVKELLKLATLLYKATSKAGDAEDDSSEAVDLTSSLKGFNPKEIKASASEIIKAGAALYDALGQEPELREHRARAVAGHVDTDFVERSIREAIAMVEDNIRALENQMEDLERNEKTLDNKIEKKKQELERQEKRLSTLQSVRPAYMDEYERLQGELNELYQKYLDKFRNLEFLENELEAYYQAEQEKMEAQERRLKKMQKRLKEEELRILRGEQEVDEANMNFDDDDDDEEDEEDLTEEGGDEEDDADDDAGGGYSGSKGTMRRGGQQAGQGGAVRQQPRQQGNVMGNLDGDFEDEASIDEDDNTDGGDVSRAGSDSGGGYGGGAGYGAGGYGYDQGGYMNGAMDDDDGGHFIQDDDDDDNNF</sequence>
<evidence type="ECO:0000256" key="3">
    <source>
        <dbReference type="ARBA" id="ARBA00022794"/>
    </source>
</evidence>
<gene>
    <name evidence="8" type="ORF">Agub_g3546</name>
</gene>
<dbReference type="GO" id="GO:0005929">
    <property type="term" value="C:cilium"/>
    <property type="evidence" value="ECO:0007669"/>
    <property type="project" value="UniProtKB-SubCell"/>
</dbReference>
<dbReference type="Proteomes" id="UP001054857">
    <property type="component" value="Unassembled WGS sequence"/>
</dbReference>
<feature type="compositionally biased region" description="Acidic residues" evidence="7">
    <location>
        <begin position="383"/>
        <end position="398"/>
    </location>
</feature>
<feature type="compositionally biased region" description="Acidic residues" evidence="7">
    <location>
        <begin position="307"/>
        <end position="343"/>
    </location>
</feature>
<evidence type="ECO:0000256" key="2">
    <source>
        <dbReference type="ARBA" id="ARBA00008340"/>
    </source>
</evidence>
<reference evidence="8 9" key="1">
    <citation type="journal article" date="2021" name="Sci. Rep.">
        <title>Genome sequencing of the multicellular alga Astrephomene provides insights into convergent evolution of germ-soma differentiation.</title>
        <authorList>
            <person name="Yamashita S."/>
            <person name="Yamamoto K."/>
            <person name="Matsuzaki R."/>
            <person name="Suzuki S."/>
            <person name="Yamaguchi H."/>
            <person name="Hirooka S."/>
            <person name="Minakuchi Y."/>
            <person name="Miyagishima S."/>
            <person name="Kawachi M."/>
            <person name="Toyoda A."/>
            <person name="Nozaki H."/>
        </authorList>
    </citation>
    <scope>NUCLEOTIDE SEQUENCE [LARGE SCALE GENOMIC DNA]</scope>
    <source>
        <strain evidence="8 9">NIES-4017</strain>
    </source>
</reference>
<evidence type="ECO:0000256" key="5">
    <source>
        <dbReference type="ARBA" id="ARBA00023069"/>
    </source>
</evidence>
<dbReference type="GO" id="GO:0005815">
    <property type="term" value="C:microtubule organizing center"/>
    <property type="evidence" value="ECO:0007669"/>
    <property type="project" value="TreeGrafter"/>
</dbReference>
<keyword evidence="4" id="KW-0175">Coiled coil</keyword>
<comment type="similarity">
    <text evidence="2">Belongs to the CLUAP1 family.</text>
</comment>
<feature type="compositionally biased region" description="Low complexity" evidence="7">
    <location>
        <begin position="366"/>
        <end position="375"/>
    </location>
</feature>
<accession>A0AAD3DIT2</accession>
<evidence type="ECO:0000256" key="4">
    <source>
        <dbReference type="ARBA" id="ARBA00023054"/>
    </source>
</evidence>